<keyword evidence="2" id="KW-1133">Transmembrane helix</keyword>
<dbReference type="EMBL" id="BAAAEW010000049">
    <property type="protein sequence ID" value="GAA0770252.1"/>
    <property type="molecule type" value="Genomic_DNA"/>
</dbReference>
<dbReference type="InterPro" id="IPR006976">
    <property type="entry name" value="VanZ-like"/>
</dbReference>
<keyword evidence="2" id="KW-0812">Transmembrane</keyword>
<feature type="transmembrane region" description="Helical" evidence="2">
    <location>
        <begin position="68"/>
        <end position="87"/>
    </location>
</feature>
<feature type="domain" description="VanZ-like" evidence="3">
    <location>
        <begin position="59"/>
        <end position="142"/>
    </location>
</feature>
<feature type="transmembrane region" description="Helical" evidence="2">
    <location>
        <begin position="355"/>
        <end position="375"/>
    </location>
</feature>
<feature type="transmembrane region" description="Helical" evidence="2">
    <location>
        <begin position="169"/>
        <end position="186"/>
    </location>
</feature>
<feature type="transmembrane region" description="Helical" evidence="2">
    <location>
        <begin position="234"/>
        <end position="252"/>
    </location>
</feature>
<evidence type="ECO:0000313" key="4">
    <source>
        <dbReference type="EMBL" id="GAA0770252.1"/>
    </source>
</evidence>
<dbReference type="RefSeq" id="WP_231013159.1">
    <property type="nucleotide sequence ID" value="NZ_BAAAEW010000049.1"/>
</dbReference>
<name>A0ABP3VUV2_9BURK</name>
<evidence type="ECO:0000313" key="5">
    <source>
        <dbReference type="Proteomes" id="UP001500279"/>
    </source>
</evidence>
<feature type="region of interest" description="Disordered" evidence="1">
    <location>
        <begin position="385"/>
        <end position="405"/>
    </location>
</feature>
<dbReference type="Pfam" id="PF04892">
    <property type="entry name" value="VanZ"/>
    <property type="match status" value="1"/>
</dbReference>
<feature type="transmembrane region" description="Helical" evidence="2">
    <location>
        <begin position="21"/>
        <end position="41"/>
    </location>
</feature>
<evidence type="ECO:0000259" key="3">
    <source>
        <dbReference type="Pfam" id="PF04892"/>
    </source>
</evidence>
<proteinExistence type="predicted"/>
<evidence type="ECO:0000256" key="1">
    <source>
        <dbReference type="SAM" id="MobiDB-lite"/>
    </source>
</evidence>
<sequence length="405" mass="44215">MTDPLPAPASAAANSRHRSSAIPLAAAYTGLLVYASLYPFIDWRWPGALGWLELFRLPFPPWRDHFDMWANLLGYMPLGGLLCLAVMRSGGRARWAWLLAVLGGSALSYAMEVTQQFLPRRYPSGLDWALNSAGALAGASLAAPLQALRLIDRWQATRDRWFWRRSGSALALLLLWPLGLLFPAPFPLGMGLGWERVQDELVGWLLDVTWAQQVLEMVSDIPAPTERLPLVVEGLGMVLGLLGPCLLAYSITRTGWRRAVMALGALTLGLAATTLSAALNFGPGHAAAWLAPGVVPALLIGLLLALALLMVPQRLAAALGMAALLLLVTVVAQAPADPYFSLSLQAWEQGRFIRFHGLAQWIGWLWPYAAILWLAGRVASAEHMRPMEQSKPASTRRQARERASR</sequence>
<keyword evidence="2" id="KW-0472">Membrane</keyword>
<feature type="transmembrane region" description="Helical" evidence="2">
    <location>
        <begin position="94"/>
        <end position="111"/>
    </location>
</feature>
<reference evidence="5" key="1">
    <citation type="journal article" date="2019" name="Int. J. Syst. Evol. Microbiol.">
        <title>The Global Catalogue of Microorganisms (GCM) 10K type strain sequencing project: providing services to taxonomists for standard genome sequencing and annotation.</title>
        <authorList>
            <consortium name="The Broad Institute Genomics Platform"/>
            <consortium name="The Broad Institute Genome Sequencing Center for Infectious Disease"/>
            <person name="Wu L."/>
            <person name="Ma J."/>
        </authorList>
    </citation>
    <scope>NUCLEOTIDE SEQUENCE [LARGE SCALE GENOMIC DNA]</scope>
    <source>
        <strain evidence="5">JCM 15503</strain>
    </source>
</reference>
<organism evidence="4 5">
    <name type="scientific">Ideonella azotifigens</name>
    <dbReference type="NCBI Taxonomy" id="513160"/>
    <lineage>
        <taxon>Bacteria</taxon>
        <taxon>Pseudomonadati</taxon>
        <taxon>Pseudomonadota</taxon>
        <taxon>Betaproteobacteria</taxon>
        <taxon>Burkholderiales</taxon>
        <taxon>Sphaerotilaceae</taxon>
        <taxon>Ideonella</taxon>
    </lineage>
</organism>
<accession>A0ABP3VUV2</accession>
<evidence type="ECO:0000256" key="2">
    <source>
        <dbReference type="SAM" id="Phobius"/>
    </source>
</evidence>
<feature type="transmembrane region" description="Helical" evidence="2">
    <location>
        <begin position="131"/>
        <end position="148"/>
    </location>
</feature>
<gene>
    <name evidence="4" type="ORF">GCM10009107_61880</name>
</gene>
<comment type="caution">
    <text evidence="4">The sequence shown here is derived from an EMBL/GenBank/DDBJ whole genome shotgun (WGS) entry which is preliminary data.</text>
</comment>
<feature type="transmembrane region" description="Helical" evidence="2">
    <location>
        <begin position="259"/>
        <end position="281"/>
    </location>
</feature>
<feature type="transmembrane region" description="Helical" evidence="2">
    <location>
        <begin position="287"/>
        <end position="309"/>
    </location>
</feature>
<feature type="transmembrane region" description="Helical" evidence="2">
    <location>
        <begin position="316"/>
        <end position="335"/>
    </location>
</feature>
<protein>
    <submittedName>
        <fullName evidence="4">VanZ family protein</fullName>
    </submittedName>
</protein>
<dbReference type="Proteomes" id="UP001500279">
    <property type="component" value="Unassembled WGS sequence"/>
</dbReference>
<keyword evidence="5" id="KW-1185">Reference proteome</keyword>